<dbReference type="CDD" id="cd03137">
    <property type="entry name" value="GATase1_AraC_1"/>
    <property type="match status" value="1"/>
</dbReference>
<evidence type="ECO:0000313" key="4">
    <source>
        <dbReference type="EMBL" id="MBB3175566.1"/>
    </source>
</evidence>
<dbReference type="InterPro" id="IPR052158">
    <property type="entry name" value="INH-QAR"/>
</dbReference>
<dbReference type="GO" id="GO:0043565">
    <property type="term" value="F:sequence-specific DNA binding"/>
    <property type="evidence" value="ECO:0007669"/>
    <property type="project" value="InterPro"/>
</dbReference>
<reference evidence="4 5" key="1">
    <citation type="submission" date="2020-08" db="EMBL/GenBank/DDBJ databases">
        <title>Genomic Encyclopedia of Type Strains, Phase III (KMG-III): the genomes of soil and plant-associated and newly described type strains.</title>
        <authorList>
            <person name="Whitman W."/>
        </authorList>
    </citation>
    <scope>NUCLEOTIDE SEQUENCE [LARGE SCALE GENOMIC DNA]</scope>
    <source>
        <strain evidence="4 5">CECT 8088</strain>
    </source>
</reference>
<evidence type="ECO:0000259" key="3">
    <source>
        <dbReference type="PROSITE" id="PS01124"/>
    </source>
</evidence>
<evidence type="ECO:0000313" key="5">
    <source>
        <dbReference type="Proteomes" id="UP000557688"/>
    </source>
</evidence>
<dbReference type="InterPro" id="IPR002818">
    <property type="entry name" value="DJ-1/PfpI"/>
</dbReference>
<dbReference type="Pfam" id="PF01965">
    <property type="entry name" value="DJ-1_PfpI"/>
    <property type="match status" value="1"/>
</dbReference>
<keyword evidence="2" id="KW-0804">Transcription</keyword>
<feature type="domain" description="HTH araC/xylS-type" evidence="3">
    <location>
        <begin position="226"/>
        <end position="324"/>
    </location>
</feature>
<gene>
    <name evidence="4" type="ORF">FHR90_003427</name>
</gene>
<dbReference type="SMART" id="SM00342">
    <property type="entry name" value="HTH_ARAC"/>
    <property type="match status" value="1"/>
</dbReference>
<dbReference type="GO" id="GO:0003700">
    <property type="term" value="F:DNA-binding transcription factor activity"/>
    <property type="evidence" value="ECO:0007669"/>
    <property type="project" value="InterPro"/>
</dbReference>
<evidence type="ECO:0000256" key="1">
    <source>
        <dbReference type="ARBA" id="ARBA00023015"/>
    </source>
</evidence>
<keyword evidence="5" id="KW-1185">Reference proteome</keyword>
<dbReference type="SUPFAM" id="SSF46689">
    <property type="entry name" value="Homeodomain-like"/>
    <property type="match status" value="2"/>
</dbReference>
<dbReference type="EMBL" id="JACHXV010000047">
    <property type="protein sequence ID" value="MBB3175566.1"/>
    <property type="molecule type" value="Genomic_DNA"/>
</dbReference>
<dbReference type="InterPro" id="IPR009057">
    <property type="entry name" value="Homeodomain-like_sf"/>
</dbReference>
<dbReference type="InterPro" id="IPR018060">
    <property type="entry name" value="HTH_AraC"/>
</dbReference>
<evidence type="ECO:0000256" key="2">
    <source>
        <dbReference type="ARBA" id="ARBA00023163"/>
    </source>
</evidence>
<accession>A0A839V0N1</accession>
<dbReference type="PANTHER" id="PTHR43130">
    <property type="entry name" value="ARAC-FAMILY TRANSCRIPTIONAL REGULATOR"/>
    <property type="match status" value="1"/>
</dbReference>
<name>A0A839V0N1_9PROT</name>
<dbReference type="RefSeq" id="WP_246330357.1">
    <property type="nucleotide sequence ID" value="NZ_JABXXQ010000175.1"/>
</dbReference>
<protein>
    <submittedName>
        <fullName evidence="4">Transcriptional regulator GlxA family with amidase domain</fullName>
    </submittedName>
</protein>
<keyword evidence="1" id="KW-0805">Transcription regulation</keyword>
<dbReference type="InterPro" id="IPR029062">
    <property type="entry name" value="Class_I_gatase-like"/>
</dbReference>
<comment type="caution">
    <text evidence="4">The sequence shown here is derived from an EMBL/GenBank/DDBJ whole genome shotgun (WGS) entry which is preliminary data.</text>
</comment>
<dbReference type="Pfam" id="PF12833">
    <property type="entry name" value="HTH_18"/>
    <property type="match status" value="1"/>
</dbReference>
<organism evidence="4 5">
    <name type="scientific">Endobacter medicaginis</name>
    <dbReference type="NCBI Taxonomy" id="1181271"/>
    <lineage>
        <taxon>Bacteria</taxon>
        <taxon>Pseudomonadati</taxon>
        <taxon>Pseudomonadota</taxon>
        <taxon>Alphaproteobacteria</taxon>
        <taxon>Acetobacterales</taxon>
        <taxon>Acetobacteraceae</taxon>
        <taxon>Endobacter</taxon>
    </lineage>
</organism>
<dbReference type="Gene3D" id="3.40.50.880">
    <property type="match status" value="1"/>
</dbReference>
<proteinExistence type="predicted"/>
<dbReference type="Proteomes" id="UP000557688">
    <property type="component" value="Unassembled WGS sequence"/>
</dbReference>
<dbReference type="SUPFAM" id="SSF52317">
    <property type="entry name" value="Class I glutamine amidotransferase-like"/>
    <property type="match status" value="1"/>
</dbReference>
<dbReference type="AlphaFoldDB" id="A0A839V0N1"/>
<sequence length="332" mass="35718">MTDNLRFSDMPDGAAVPHVAMVLIERFQFLALGAQAAFELANAVVGEDFYSLGIYSVSGGPIKSSSGLDVPTVALSEAGPIDTLLLMAGMTPPPIQEDAALAVMRQAAKEARRVAGICTGSFLVAQLGLLDGQRATTHWAYAQHMRDCFSKIVVEGDRIFINQGSVWTSAGLTAGLDMAVALVEKDLGADVAGAVARRMVMHHRRAGGQSQHSELLDLAPSSDRIQKVLIYAKSHLANPLTIEELADVAALSPRQFSRAFQAETGRSPAKAIELLRLEAARILLDNTRHGLEAVARETGFSDLRRMREAFMRQYGQSPQALRREARGVLVGA</sequence>
<dbReference type="Gene3D" id="1.10.10.60">
    <property type="entry name" value="Homeodomain-like"/>
    <property type="match status" value="1"/>
</dbReference>
<dbReference type="PANTHER" id="PTHR43130:SF3">
    <property type="entry name" value="HTH-TYPE TRANSCRIPTIONAL REGULATOR RV1931C"/>
    <property type="match status" value="1"/>
</dbReference>
<dbReference type="PROSITE" id="PS01124">
    <property type="entry name" value="HTH_ARAC_FAMILY_2"/>
    <property type="match status" value="1"/>
</dbReference>